<name>A0A6P7FWK9_DIAVI</name>
<dbReference type="PANTHER" id="PTHR33936">
    <property type="entry name" value="PROTEIN CBG17840"/>
    <property type="match status" value="1"/>
</dbReference>
<feature type="domain" description="MULE transposase" evidence="1">
    <location>
        <begin position="217"/>
        <end position="302"/>
    </location>
</feature>
<organism evidence="2">
    <name type="scientific">Diabrotica virgifera virgifera</name>
    <name type="common">western corn rootworm</name>
    <dbReference type="NCBI Taxonomy" id="50390"/>
    <lineage>
        <taxon>Eukaryota</taxon>
        <taxon>Metazoa</taxon>
        <taxon>Ecdysozoa</taxon>
        <taxon>Arthropoda</taxon>
        <taxon>Hexapoda</taxon>
        <taxon>Insecta</taxon>
        <taxon>Pterygota</taxon>
        <taxon>Neoptera</taxon>
        <taxon>Endopterygota</taxon>
        <taxon>Coleoptera</taxon>
        <taxon>Polyphaga</taxon>
        <taxon>Cucujiformia</taxon>
        <taxon>Chrysomeloidea</taxon>
        <taxon>Chrysomelidae</taxon>
        <taxon>Galerucinae</taxon>
        <taxon>Diabroticina</taxon>
        <taxon>Diabroticites</taxon>
        <taxon>Diabrotica</taxon>
    </lineage>
</organism>
<evidence type="ECO:0000313" key="2">
    <source>
        <dbReference type="RefSeq" id="XP_028140816.1"/>
    </source>
</evidence>
<dbReference type="PANTHER" id="PTHR33936:SF24">
    <property type="entry name" value="C2H2-TYPE DOMAIN-CONTAINING PROTEIN"/>
    <property type="match status" value="1"/>
</dbReference>
<dbReference type="InterPro" id="IPR018289">
    <property type="entry name" value="MULE_transposase_dom"/>
</dbReference>
<proteinExistence type="predicted"/>
<dbReference type="InParanoid" id="A0A6P7FWK9"/>
<evidence type="ECO:0000259" key="1">
    <source>
        <dbReference type="Pfam" id="PF10551"/>
    </source>
</evidence>
<dbReference type="Pfam" id="PF10551">
    <property type="entry name" value="MULE"/>
    <property type="match status" value="1"/>
</dbReference>
<sequence>MCPHMYVIWHQICRLSIVNTYTIFYNCHRSYSYVPRGKHIRALKSRGSCKINKACPSRMKVTMTGSLTKPSLVKVEYWKTHFGHELQLGHISLSSNTRAEIAGKLKEGVSFNHILDTIRDNVYKESNERLLILERKDLHNITRDFNIDYSTKRHQDDAISVKMWVSEMQANEDNPVVYYKGQNEEDTSTLLKQSDFVLIIMTSFQAEQFSKFGENKICIDGTHGTNAYDIQLYTIMCVDEFGTGCPVAYCFSNRSDEYIFTLFFDKLKEKIGIIKSSIFMSDDAPAFYNAWVSVMGKVDHRLLCNLTLGARARFLGVNEARLKVILKEDLKYDFDQIKKFNTEKTNSEFSTI</sequence>
<gene>
    <name evidence="2" type="primary">LOC114334883</name>
</gene>
<accession>A0A6P7FWK9</accession>
<reference evidence="2" key="1">
    <citation type="submission" date="2025-08" db="UniProtKB">
        <authorList>
            <consortium name="RefSeq"/>
        </authorList>
    </citation>
    <scope>IDENTIFICATION</scope>
    <source>
        <tissue evidence="2">Whole insect</tissue>
    </source>
</reference>
<dbReference type="RefSeq" id="XP_028140816.1">
    <property type="nucleotide sequence ID" value="XM_028285015.1"/>
</dbReference>
<dbReference type="AlphaFoldDB" id="A0A6P7FWK9"/>
<protein>
    <submittedName>
        <fullName evidence="2">Uncharacterized protein LOC114334883</fullName>
    </submittedName>
</protein>
<dbReference type="InterPro" id="IPR052797">
    <property type="entry name" value="RegFact_GeneExpr_CellDeath"/>
</dbReference>